<gene>
    <name evidence="3" type="ORF">FD02_GL002051</name>
</gene>
<accession>A0A0R1JKG7</accession>
<keyword evidence="1" id="KW-0677">Repeat</keyword>
<name>A0A0R1JKG7_9LACO</name>
<dbReference type="Pfam" id="PF06458">
    <property type="entry name" value="MucBP"/>
    <property type="match status" value="2"/>
</dbReference>
<dbReference type="STRING" id="1291734.FD02_GL002051"/>
<dbReference type="InterPro" id="IPR009459">
    <property type="entry name" value="MucBP_dom"/>
</dbReference>
<protein>
    <recommendedName>
        <fullName evidence="2">MucBP domain-containing protein</fullName>
    </recommendedName>
</protein>
<evidence type="ECO:0000313" key="4">
    <source>
        <dbReference type="Proteomes" id="UP000051804"/>
    </source>
</evidence>
<dbReference type="PATRIC" id="fig|1291734.4.peg.2103"/>
<feature type="domain" description="MucBP" evidence="2">
    <location>
        <begin position="108"/>
        <end position="169"/>
    </location>
</feature>
<evidence type="ECO:0000313" key="3">
    <source>
        <dbReference type="EMBL" id="KRK71806.1"/>
    </source>
</evidence>
<comment type="caution">
    <text evidence="3">The sequence shown here is derived from an EMBL/GenBank/DDBJ whole genome shotgun (WGS) entry which is preliminary data.</text>
</comment>
<dbReference type="Proteomes" id="UP000051804">
    <property type="component" value="Unassembled WGS sequence"/>
</dbReference>
<dbReference type="AlphaFoldDB" id="A0A0R1JKG7"/>
<keyword evidence="4" id="KW-1185">Reference proteome</keyword>
<reference evidence="3 4" key="1">
    <citation type="journal article" date="2015" name="Genome Announc.">
        <title>Expanding the biotechnology potential of lactobacilli through comparative genomics of 213 strains and associated genera.</title>
        <authorList>
            <person name="Sun Z."/>
            <person name="Harris H.M."/>
            <person name="McCann A."/>
            <person name="Guo C."/>
            <person name="Argimon S."/>
            <person name="Zhang W."/>
            <person name="Yang X."/>
            <person name="Jeffery I.B."/>
            <person name="Cooney J.C."/>
            <person name="Kagawa T.F."/>
            <person name="Liu W."/>
            <person name="Song Y."/>
            <person name="Salvetti E."/>
            <person name="Wrobel A."/>
            <person name="Rasinkangas P."/>
            <person name="Parkhill J."/>
            <person name="Rea M.C."/>
            <person name="O'Sullivan O."/>
            <person name="Ritari J."/>
            <person name="Douillard F.P."/>
            <person name="Paul Ross R."/>
            <person name="Yang R."/>
            <person name="Briner A.E."/>
            <person name="Felis G.E."/>
            <person name="de Vos W.M."/>
            <person name="Barrangou R."/>
            <person name="Klaenhammer T.R."/>
            <person name="Caufield P.W."/>
            <person name="Cui Y."/>
            <person name="Zhang H."/>
            <person name="O'Toole P.W."/>
        </authorList>
    </citation>
    <scope>NUCLEOTIDE SEQUENCE [LARGE SCALE GENOMIC DNA]</scope>
    <source>
        <strain evidence="3 4">JCM 17158</strain>
    </source>
</reference>
<feature type="domain" description="MucBP" evidence="2">
    <location>
        <begin position="42"/>
        <end position="85"/>
    </location>
</feature>
<organism evidence="3 4">
    <name type="scientific">Lacticaseibacillus nasuensis JCM 17158</name>
    <dbReference type="NCBI Taxonomy" id="1291734"/>
    <lineage>
        <taxon>Bacteria</taxon>
        <taxon>Bacillati</taxon>
        <taxon>Bacillota</taxon>
        <taxon>Bacilli</taxon>
        <taxon>Lactobacillales</taxon>
        <taxon>Lactobacillaceae</taxon>
        <taxon>Lacticaseibacillus</taxon>
    </lineage>
</organism>
<proteinExistence type="predicted"/>
<evidence type="ECO:0000256" key="1">
    <source>
        <dbReference type="ARBA" id="ARBA00022737"/>
    </source>
</evidence>
<evidence type="ECO:0000259" key="2">
    <source>
        <dbReference type="Pfam" id="PF06458"/>
    </source>
</evidence>
<sequence length="335" mass="36624">MLMSLLNHFENLLDPKNHAGAKTPANDSATRPVTMASQVHLTIHYRQVGSTIELREPTVLAGAVGDHVTIPWVVIPGYVLTEITGFTAFFPAESGPVYCEYSPQIAGPVIVYHRDTQGRLLEPPEVLTGDINADFEAYALADNVDQVVGDAVQTGQFTGHSQTIRFTYQLNALEAGTPPDQTEYIEVLVPKSVYLDPTATSPLADVLPAHTFWRVYTLMRETVTNQVWLNLGGSQWITADQTQRRHTMAFLHGPDQLALPSLHFAQTNTPMRAVGIATGGSDGVTLWSAPYGHINGTRLGSGSRLKITSKADLDDGSSWYQLKSGDYVMAQYVEL</sequence>
<dbReference type="EMBL" id="AZDJ01000026">
    <property type="protein sequence ID" value="KRK71806.1"/>
    <property type="molecule type" value="Genomic_DNA"/>
</dbReference>